<reference evidence="2" key="1">
    <citation type="submission" date="2023-03" db="EMBL/GenBank/DDBJ databases">
        <title>Chromosome-scale reference genome and RAD-based genetic map of yellow starthistle (Centaurea solstitialis) reveal putative structural variation and QTLs associated with invader traits.</title>
        <authorList>
            <person name="Reatini B."/>
            <person name="Cang F.A."/>
            <person name="Jiang Q."/>
            <person name="Mckibben M.T.W."/>
            <person name="Barker M.S."/>
            <person name="Rieseberg L.H."/>
            <person name="Dlugosch K.M."/>
        </authorList>
    </citation>
    <scope>NUCLEOTIDE SEQUENCE</scope>
    <source>
        <strain evidence="2">CAN-66</strain>
        <tissue evidence="2">Leaf</tissue>
    </source>
</reference>
<dbReference type="Proteomes" id="UP001172457">
    <property type="component" value="Chromosome 6"/>
</dbReference>
<proteinExistence type="predicted"/>
<organism evidence="2 3">
    <name type="scientific">Centaurea solstitialis</name>
    <name type="common">yellow star-thistle</name>
    <dbReference type="NCBI Taxonomy" id="347529"/>
    <lineage>
        <taxon>Eukaryota</taxon>
        <taxon>Viridiplantae</taxon>
        <taxon>Streptophyta</taxon>
        <taxon>Embryophyta</taxon>
        <taxon>Tracheophyta</taxon>
        <taxon>Spermatophyta</taxon>
        <taxon>Magnoliopsida</taxon>
        <taxon>eudicotyledons</taxon>
        <taxon>Gunneridae</taxon>
        <taxon>Pentapetalae</taxon>
        <taxon>asterids</taxon>
        <taxon>campanulids</taxon>
        <taxon>Asterales</taxon>
        <taxon>Asteraceae</taxon>
        <taxon>Carduoideae</taxon>
        <taxon>Cardueae</taxon>
        <taxon>Centaureinae</taxon>
        <taxon>Centaurea</taxon>
    </lineage>
</organism>
<evidence type="ECO:0000313" key="2">
    <source>
        <dbReference type="EMBL" id="KAJ9545019.1"/>
    </source>
</evidence>
<feature type="domain" description="Reverse transcriptase Ty1/copia-type" evidence="1">
    <location>
        <begin position="64"/>
        <end position="156"/>
    </location>
</feature>
<dbReference type="AlphaFoldDB" id="A0AA38SNB4"/>
<name>A0AA38SNB4_9ASTR</name>
<gene>
    <name evidence="2" type="ORF">OSB04_024726</name>
</gene>
<evidence type="ECO:0000313" key="3">
    <source>
        <dbReference type="Proteomes" id="UP001172457"/>
    </source>
</evidence>
<dbReference type="InterPro" id="IPR013103">
    <property type="entry name" value="RVT_2"/>
</dbReference>
<sequence>MEYYFEECETDALDVQRLQCMIKVNLSTRGEPTRAARLLVMKMKTYLKIRLTNLAPHAEKLNPVIGYRQQEGLDYDETFARSEAIRMFLDYATYKDFIVYQMDVKTAFLYGHLKEELHGFVDLEKPSHVYIFDKALYGLLKGLRAWYEELSKYLLKS</sequence>
<evidence type="ECO:0000259" key="1">
    <source>
        <dbReference type="Pfam" id="PF07727"/>
    </source>
</evidence>
<comment type="caution">
    <text evidence="2">The sequence shown here is derived from an EMBL/GenBank/DDBJ whole genome shotgun (WGS) entry which is preliminary data.</text>
</comment>
<keyword evidence="3" id="KW-1185">Reference proteome</keyword>
<dbReference type="Pfam" id="PF07727">
    <property type="entry name" value="RVT_2"/>
    <property type="match status" value="1"/>
</dbReference>
<accession>A0AA38SNB4</accession>
<dbReference type="EMBL" id="JARYMX010000006">
    <property type="protein sequence ID" value="KAJ9545019.1"/>
    <property type="molecule type" value="Genomic_DNA"/>
</dbReference>
<protein>
    <recommendedName>
        <fullName evidence="1">Reverse transcriptase Ty1/copia-type domain-containing protein</fullName>
    </recommendedName>
</protein>